<reference evidence="4" key="1">
    <citation type="submission" date="2021-11" db="EMBL/GenBank/DDBJ databases">
        <title>Cultivation dependent microbiological survey of springs from the worlds oldest radium mine currently devoted to the extraction of radon-saturated water.</title>
        <authorList>
            <person name="Kapinusova G."/>
            <person name="Smrhova T."/>
            <person name="Strejcek M."/>
            <person name="Suman J."/>
            <person name="Jani K."/>
            <person name="Pajer P."/>
            <person name="Uhlik O."/>
        </authorList>
    </citation>
    <scope>NUCLEOTIDE SEQUENCE [LARGE SCALE GENOMIC DNA]</scope>
    <source>
        <strain evidence="4">J379</strain>
    </source>
</reference>
<feature type="transmembrane region" description="Helical" evidence="2">
    <location>
        <begin position="40"/>
        <end position="64"/>
    </location>
</feature>
<protein>
    <recommendedName>
        <fullName evidence="5">Glycosyltransferase RgtA/B/C/D-like domain-containing protein</fullName>
    </recommendedName>
</protein>
<organism evidence="3 4">
    <name type="scientific">Svornostia abyssi</name>
    <dbReference type="NCBI Taxonomy" id="2898438"/>
    <lineage>
        <taxon>Bacteria</taxon>
        <taxon>Bacillati</taxon>
        <taxon>Actinomycetota</taxon>
        <taxon>Thermoleophilia</taxon>
        <taxon>Solirubrobacterales</taxon>
        <taxon>Baekduiaceae</taxon>
        <taxon>Svornostia</taxon>
    </lineage>
</organism>
<keyword evidence="2" id="KW-0812">Transmembrane</keyword>
<evidence type="ECO:0008006" key="5">
    <source>
        <dbReference type="Google" id="ProtNLM"/>
    </source>
</evidence>
<proteinExistence type="predicted"/>
<feature type="transmembrane region" description="Helical" evidence="2">
    <location>
        <begin position="338"/>
        <end position="355"/>
    </location>
</feature>
<dbReference type="Proteomes" id="UP001058860">
    <property type="component" value="Chromosome"/>
</dbReference>
<feature type="transmembrane region" description="Helical" evidence="2">
    <location>
        <begin position="362"/>
        <end position="381"/>
    </location>
</feature>
<feature type="transmembrane region" description="Helical" evidence="2">
    <location>
        <begin position="387"/>
        <end position="408"/>
    </location>
</feature>
<accession>A0ABY5PEN9</accession>
<evidence type="ECO:0000256" key="1">
    <source>
        <dbReference type="SAM" id="MobiDB-lite"/>
    </source>
</evidence>
<feature type="transmembrane region" description="Helical" evidence="2">
    <location>
        <begin position="164"/>
        <end position="183"/>
    </location>
</feature>
<evidence type="ECO:0000256" key="2">
    <source>
        <dbReference type="SAM" id="Phobius"/>
    </source>
</evidence>
<feature type="transmembrane region" description="Helical" evidence="2">
    <location>
        <begin position="415"/>
        <end position="433"/>
    </location>
</feature>
<feature type="transmembrane region" description="Helical" evidence="2">
    <location>
        <begin position="265"/>
        <end position="282"/>
    </location>
</feature>
<keyword evidence="2" id="KW-1133">Transmembrane helix</keyword>
<feature type="region of interest" description="Disordered" evidence="1">
    <location>
        <begin position="538"/>
        <end position="559"/>
    </location>
</feature>
<feature type="transmembrane region" description="Helical" evidence="2">
    <location>
        <begin position="289"/>
        <end position="310"/>
    </location>
</feature>
<feature type="transmembrane region" description="Helical" evidence="2">
    <location>
        <begin position="84"/>
        <end position="102"/>
    </location>
</feature>
<dbReference type="RefSeq" id="WP_353863437.1">
    <property type="nucleotide sequence ID" value="NZ_CP088295.1"/>
</dbReference>
<name>A0ABY5PEN9_9ACTN</name>
<gene>
    <name evidence="3" type="ORF">LRS13_19845</name>
</gene>
<evidence type="ECO:0000313" key="4">
    <source>
        <dbReference type="Proteomes" id="UP001058860"/>
    </source>
</evidence>
<dbReference type="EMBL" id="CP088295">
    <property type="protein sequence ID" value="UUY02915.1"/>
    <property type="molecule type" value="Genomic_DNA"/>
</dbReference>
<keyword evidence="4" id="KW-1185">Reference proteome</keyword>
<feature type="transmembrane region" description="Helical" evidence="2">
    <location>
        <begin position="218"/>
        <end position="236"/>
    </location>
</feature>
<sequence>MPGFALCGLLPAPIRAIPLARWAAAPILGFTAVTTLLITVSWIGIPLGGLSVRLVLLAVVLAGIATWPRDVPPAPFTRADAAEAGGLLAILAGGVALALIVVGERPVPGNDWAKYLLYADEIRRHGELLIDNPFWMLGVPFREDPAVPAAYGSVLLLARVPAGAIAQGILVFGVLQALAVFAYVRASWPERRGTALLAAALLAAVPASQDILGWHGLANLAALGLLGLLLAYLAALTTAPPDGRATVGLALVLVGLLATHRLTAVIAGMVLVTVVAVAWLTGRRFAVGAAARAIGLSVLLGIGVLADVYARQKTFGGTLPATAYDNTRVNLELAVRDLSWVLTGATVVGLIGLAVTRRLDRALWPAVALFAVCCALGYSYVIDVPLYYARVIFYLPLAMAPIAAVAAWKLLRPSPVAAIAGVAAIAVIVAGSIPQARTVQEYYGFASPVALRGLDALDAKLRPGEIVVTDRCWSFLSTWLLRTRTLPALEPQDIQPKAELVRARQARAILNGTPEGRRLARRFGVRYAIVDPTCPDAGGAPYPRPRAGSRSSRAGGWRSCGCRSCASSGDDVV</sequence>
<keyword evidence="2" id="KW-0472">Membrane</keyword>
<evidence type="ECO:0000313" key="3">
    <source>
        <dbReference type="EMBL" id="UUY02915.1"/>
    </source>
</evidence>